<evidence type="ECO:0000313" key="2">
    <source>
        <dbReference type="Proteomes" id="UP001060085"/>
    </source>
</evidence>
<proteinExistence type="predicted"/>
<gene>
    <name evidence="1" type="ORF">M9H77_27630</name>
</gene>
<organism evidence="1 2">
    <name type="scientific">Catharanthus roseus</name>
    <name type="common">Madagascar periwinkle</name>
    <name type="synonym">Vinca rosea</name>
    <dbReference type="NCBI Taxonomy" id="4058"/>
    <lineage>
        <taxon>Eukaryota</taxon>
        <taxon>Viridiplantae</taxon>
        <taxon>Streptophyta</taxon>
        <taxon>Embryophyta</taxon>
        <taxon>Tracheophyta</taxon>
        <taxon>Spermatophyta</taxon>
        <taxon>Magnoliopsida</taxon>
        <taxon>eudicotyledons</taxon>
        <taxon>Gunneridae</taxon>
        <taxon>Pentapetalae</taxon>
        <taxon>asterids</taxon>
        <taxon>lamiids</taxon>
        <taxon>Gentianales</taxon>
        <taxon>Apocynaceae</taxon>
        <taxon>Rauvolfioideae</taxon>
        <taxon>Vinceae</taxon>
        <taxon>Catharanthinae</taxon>
        <taxon>Catharanthus</taxon>
    </lineage>
</organism>
<name>A0ACC0AEH6_CATRO</name>
<protein>
    <submittedName>
        <fullName evidence="1">Uncharacterized protein</fullName>
    </submittedName>
</protein>
<accession>A0ACC0AEH6</accession>
<reference evidence="2" key="1">
    <citation type="journal article" date="2023" name="Nat. Plants">
        <title>Single-cell RNA sequencing provides a high-resolution roadmap for understanding the multicellular compartmentation of specialized metabolism.</title>
        <authorList>
            <person name="Sun S."/>
            <person name="Shen X."/>
            <person name="Li Y."/>
            <person name="Li Y."/>
            <person name="Wang S."/>
            <person name="Li R."/>
            <person name="Zhang H."/>
            <person name="Shen G."/>
            <person name="Guo B."/>
            <person name="Wei J."/>
            <person name="Xu J."/>
            <person name="St-Pierre B."/>
            <person name="Chen S."/>
            <person name="Sun C."/>
        </authorList>
    </citation>
    <scope>NUCLEOTIDE SEQUENCE [LARGE SCALE GENOMIC DNA]</scope>
</reference>
<comment type="caution">
    <text evidence="1">The sequence shown here is derived from an EMBL/GenBank/DDBJ whole genome shotgun (WGS) entry which is preliminary data.</text>
</comment>
<dbReference type="Proteomes" id="UP001060085">
    <property type="component" value="Linkage Group LG06"/>
</dbReference>
<keyword evidence="2" id="KW-1185">Reference proteome</keyword>
<evidence type="ECO:0000313" key="1">
    <source>
        <dbReference type="EMBL" id="KAI5658837.1"/>
    </source>
</evidence>
<dbReference type="EMBL" id="CM044706">
    <property type="protein sequence ID" value="KAI5658837.1"/>
    <property type="molecule type" value="Genomic_DNA"/>
</dbReference>
<sequence>MELHNYEKGQKKGEYVDFRSARFWEKFHEVCRKAEEDAEASSTAMPDNLQLMAITAGGVSRGRLYSAGSEAFHFIAESSQAAAGLASCCLDHEQRLMQRVKDVPRVSTAFNEHMQRLFEHNHLEYIPFLPMMPLVRVAMSADTSTSTYCSSSGDLRGADLRF</sequence>